<keyword evidence="3" id="KW-1185">Reference proteome</keyword>
<keyword evidence="1" id="KW-0472">Membrane</keyword>
<proteinExistence type="predicted"/>
<evidence type="ECO:0000313" key="3">
    <source>
        <dbReference type="Proteomes" id="UP001234343"/>
    </source>
</evidence>
<feature type="transmembrane region" description="Helical" evidence="1">
    <location>
        <begin position="94"/>
        <end position="116"/>
    </location>
</feature>
<protein>
    <submittedName>
        <fullName evidence="2">NAD/FAD-utilizing enzyme</fullName>
    </submittedName>
</protein>
<comment type="caution">
    <text evidence="2">The sequence shown here is derived from an EMBL/GenBank/DDBJ whole genome shotgun (WGS) entry which is preliminary data.</text>
</comment>
<dbReference type="Proteomes" id="UP001234343">
    <property type="component" value="Unassembled WGS sequence"/>
</dbReference>
<keyword evidence="1" id="KW-0812">Transmembrane</keyword>
<organism evidence="2 3">
    <name type="scientific">Alteromonas arenosi</name>
    <dbReference type="NCBI Taxonomy" id="3055817"/>
    <lineage>
        <taxon>Bacteria</taxon>
        <taxon>Pseudomonadati</taxon>
        <taxon>Pseudomonadota</taxon>
        <taxon>Gammaproteobacteria</taxon>
        <taxon>Alteromonadales</taxon>
        <taxon>Alteromonadaceae</taxon>
        <taxon>Alteromonas/Salinimonas group</taxon>
        <taxon>Alteromonas</taxon>
    </lineage>
</organism>
<reference evidence="2 3" key="1">
    <citation type="submission" date="2023-06" db="EMBL/GenBank/DDBJ databases">
        <title>Alteromonas sp. ASW11-36 isolated from intertidal sand.</title>
        <authorList>
            <person name="Li Y."/>
        </authorList>
    </citation>
    <scope>NUCLEOTIDE SEQUENCE [LARGE SCALE GENOMIC DNA]</scope>
    <source>
        <strain evidence="2 3">ASW11-36</strain>
    </source>
</reference>
<dbReference type="RefSeq" id="WP_289365705.1">
    <property type="nucleotide sequence ID" value="NZ_JAUCBP010000010.1"/>
</dbReference>
<evidence type="ECO:0000256" key="1">
    <source>
        <dbReference type="SAM" id="Phobius"/>
    </source>
</evidence>
<feature type="transmembrane region" description="Helical" evidence="1">
    <location>
        <begin position="63"/>
        <end position="82"/>
    </location>
</feature>
<name>A0ABT7SYJ7_9ALTE</name>
<accession>A0ABT7SYJ7</accession>
<sequence>MLRHYYISDDLDDLKTLEEQLANNGFVTPQFHVLTEQDAECEKRHLHAIEPVLKKDVVHSTQIGAITGVTVASLLMIFAWLMGWHESQLGWVPMIFVALATIGFCTWEGCLIGIQLPHYQFKRFQKTLAAGLHVFFVDVDPEQEQALDKIVATHPRLKLAGTDEAAPAWVVKGQDKFMKVARSI</sequence>
<keyword evidence="1" id="KW-1133">Transmembrane helix</keyword>
<dbReference type="EMBL" id="JAUCBP010000010">
    <property type="protein sequence ID" value="MDM7861264.1"/>
    <property type="molecule type" value="Genomic_DNA"/>
</dbReference>
<gene>
    <name evidence="2" type="ORF">QTP81_11725</name>
</gene>
<evidence type="ECO:0000313" key="2">
    <source>
        <dbReference type="EMBL" id="MDM7861264.1"/>
    </source>
</evidence>